<dbReference type="InterPro" id="IPR011993">
    <property type="entry name" value="PH-like_dom_sf"/>
</dbReference>
<dbReference type="OrthoDB" id="6537982at2759"/>
<proteinExistence type="predicted"/>
<dbReference type="EMBL" id="VIIS01000940">
    <property type="protein sequence ID" value="KAF0303481.1"/>
    <property type="molecule type" value="Genomic_DNA"/>
</dbReference>
<evidence type="ECO:0000313" key="3">
    <source>
        <dbReference type="Proteomes" id="UP000440578"/>
    </source>
</evidence>
<feature type="region of interest" description="Disordered" evidence="1">
    <location>
        <begin position="196"/>
        <end position="232"/>
    </location>
</feature>
<dbReference type="EMBL" id="VIIS01000940">
    <property type="protein sequence ID" value="KAF0303482.1"/>
    <property type="molecule type" value="Genomic_DNA"/>
</dbReference>
<dbReference type="GO" id="GO:0019901">
    <property type="term" value="F:protein kinase binding"/>
    <property type="evidence" value="ECO:0007669"/>
    <property type="project" value="InterPro"/>
</dbReference>
<dbReference type="Gene3D" id="2.30.29.30">
    <property type="entry name" value="Pleckstrin-homology domain (PH domain)/Phosphotyrosine-binding domain (PTB)"/>
    <property type="match status" value="1"/>
</dbReference>
<feature type="compositionally biased region" description="Low complexity" evidence="1">
    <location>
        <begin position="209"/>
        <end position="225"/>
    </location>
</feature>
<dbReference type="PANTHER" id="PTHR21636:SF2">
    <property type="entry name" value="PROTEIN DOK-7"/>
    <property type="match status" value="1"/>
</dbReference>
<accession>A0A6A4WNE2</accession>
<dbReference type="AlphaFoldDB" id="A0A6A4WNE2"/>
<dbReference type="GO" id="GO:0007528">
    <property type="term" value="P:neuromuscular junction development"/>
    <property type="evidence" value="ECO:0007669"/>
    <property type="project" value="TreeGrafter"/>
</dbReference>
<gene>
    <name evidence="2" type="primary">DOK7_1</name>
    <name evidence="2" type="ORF">FJT64_024535</name>
</gene>
<keyword evidence="3" id="KW-1185">Reference proteome</keyword>
<evidence type="ECO:0000256" key="1">
    <source>
        <dbReference type="SAM" id="MobiDB-lite"/>
    </source>
</evidence>
<name>A0A6A4WNE2_AMPAM</name>
<dbReference type="PANTHER" id="PTHR21636">
    <property type="entry name" value="PROTEIN DOK-7"/>
    <property type="match status" value="1"/>
</dbReference>
<sequence>MLDPGQLEDGLHLLTGRLKVRDGGRWRQRLCGLRRLSPVANTLHLQLFKEGPRGLQSKASLSLDNFRAIETGFTLDRESNTLALLCDGNSIVLAFEAREALIQWQVKIAASVPYDVTARPTASTSWRAAPGAAGQKDCTFWGSPEGRLMSFTQRWRKLPSVDFRRGEDWRGNRTWSACSSDDCDLSDPAAAASSDVITRPCGDGQSEFSAGSSGSDSAAGRRASAGSGGGSGFGSGVCGRSVSGSGSGMRSPRAARRCSADCACAVKISRSSLRRTGVLDGVGEEPRNAINR</sequence>
<dbReference type="InterPro" id="IPR037746">
    <property type="entry name" value="Dok-7"/>
</dbReference>
<dbReference type="Proteomes" id="UP000440578">
    <property type="component" value="Unassembled WGS sequence"/>
</dbReference>
<comment type="caution">
    <text evidence="2">The sequence shown here is derived from an EMBL/GenBank/DDBJ whole genome shotgun (WGS) entry which is preliminary data.</text>
</comment>
<organism evidence="2 3">
    <name type="scientific">Amphibalanus amphitrite</name>
    <name type="common">Striped barnacle</name>
    <name type="synonym">Balanus amphitrite</name>
    <dbReference type="NCBI Taxonomy" id="1232801"/>
    <lineage>
        <taxon>Eukaryota</taxon>
        <taxon>Metazoa</taxon>
        <taxon>Ecdysozoa</taxon>
        <taxon>Arthropoda</taxon>
        <taxon>Crustacea</taxon>
        <taxon>Multicrustacea</taxon>
        <taxon>Cirripedia</taxon>
        <taxon>Thoracica</taxon>
        <taxon>Thoracicalcarea</taxon>
        <taxon>Balanomorpha</taxon>
        <taxon>Balanoidea</taxon>
        <taxon>Balanidae</taxon>
        <taxon>Amphibalaninae</taxon>
        <taxon>Amphibalanus</taxon>
    </lineage>
</organism>
<reference evidence="2 3" key="1">
    <citation type="submission" date="2019-07" db="EMBL/GenBank/DDBJ databases">
        <title>Draft genome assembly of a fouling barnacle, Amphibalanus amphitrite (Darwin, 1854): The first reference genome for Thecostraca.</title>
        <authorList>
            <person name="Kim W."/>
        </authorList>
    </citation>
    <scope>NUCLEOTIDE SEQUENCE [LARGE SCALE GENOMIC DNA]</scope>
    <source>
        <strain evidence="2">SNU_AA5</strain>
        <tissue evidence="2">Soma without cirri and trophi</tissue>
    </source>
</reference>
<protein>
    <submittedName>
        <fullName evidence="2">Protein Dok-7</fullName>
    </submittedName>
</protein>
<evidence type="ECO:0000313" key="2">
    <source>
        <dbReference type="EMBL" id="KAF0303481.1"/>
    </source>
</evidence>